<evidence type="ECO:0000313" key="8">
    <source>
        <dbReference type="EMBL" id="MDN7568535.1"/>
    </source>
</evidence>
<dbReference type="Proteomes" id="UP001172109">
    <property type="component" value="Unassembled WGS sequence"/>
</dbReference>
<gene>
    <name evidence="9" type="ORF">DF037_36540</name>
    <name evidence="7" type="ORF">J4M89_24970</name>
    <name evidence="6" type="ORF">JIN94_34590</name>
    <name evidence="10" type="ORF">LXE91_05780</name>
    <name evidence="8" type="ORF">QZM56_28890</name>
</gene>
<dbReference type="Proteomes" id="UP001220209">
    <property type="component" value="Chromosome 1"/>
</dbReference>
<evidence type="ECO:0000256" key="2">
    <source>
        <dbReference type="ARBA" id="ARBA00022490"/>
    </source>
</evidence>
<evidence type="ECO:0000313" key="13">
    <source>
        <dbReference type="Proteomes" id="UP001220209"/>
    </source>
</evidence>
<dbReference type="EMBL" id="JAGEMX010000008">
    <property type="protein sequence ID" value="MBO1832642.1"/>
    <property type="molecule type" value="Genomic_DNA"/>
</dbReference>
<dbReference type="EMBL" id="JAENIB010000025">
    <property type="protein sequence ID" value="MBK1935029.1"/>
    <property type="molecule type" value="Genomic_DNA"/>
</dbReference>
<evidence type="ECO:0000313" key="12">
    <source>
        <dbReference type="Proteomes" id="UP000664048"/>
    </source>
</evidence>
<dbReference type="Gene3D" id="1.20.58.380">
    <property type="entry name" value="Flagellar protein flit"/>
    <property type="match status" value="1"/>
</dbReference>
<dbReference type="GeneID" id="93193569"/>
<dbReference type="EMBL" id="CP090640">
    <property type="protein sequence ID" value="WFN18538.1"/>
    <property type="molecule type" value="Genomic_DNA"/>
</dbReference>
<keyword evidence="9" id="KW-0969">Cilium</keyword>
<protein>
    <recommendedName>
        <fullName evidence="5">Flagellar protein FliT</fullName>
    </recommendedName>
</protein>
<name>A0A0G3YX32_9BURK</name>
<reference evidence="8" key="5">
    <citation type="submission" date="2023-07" db="EMBL/GenBank/DDBJ databases">
        <title>A collection of bacterial strains from the Burkholderia cepacia Research Laboratory and Repository.</title>
        <authorList>
            <person name="Lipuma J."/>
            <person name="Spilker T."/>
            <person name="Caverly L."/>
        </authorList>
    </citation>
    <scope>NUCLEOTIDE SEQUENCE</scope>
    <source>
        <strain evidence="8">AU44979</strain>
    </source>
</reference>
<dbReference type="EMBL" id="QTQX01000036">
    <property type="protein sequence ID" value="RQT16869.1"/>
    <property type="molecule type" value="Genomic_DNA"/>
</dbReference>
<keyword evidence="4" id="KW-0143">Chaperone</keyword>
<dbReference type="KEGG" id="bcon:NL30_18675"/>
<dbReference type="Proteomes" id="UP000664048">
    <property type="component" value="Unassembled WGS sequence"/>
</dbReference>
<reference evidence="9 11" key="1">
    <citation type="submission" date="2018-08" db="EMBL/GenBank/DDBJ databases">
        <title>Comparative analysis of Burkholderia isolates from Puerto Rico.</title>
        <authorList>
            <person name="Hall C."/>
            <person name="Sahl J."/>
            <person name="Wagner D."/>
        </authorList>
    </citation>
    <scope>NUCLEOTIDE SEQUENCE [LARGE SCALE GENOMIC DNA]</scope>
    <source>
        <strain evidence="9 11">Bp9001</strain>
    </source>
</reference>
<dbReference type="RefSeq" id="WP_039346848.1">
    <property type="nucleotide sequence ID" value="NZ_AP018358.1"/>
</dbReference>
<evidence type="ECO:0000256" key="1">
    <source>
        <dbReference type="ARBA" id="ARBA00004514"/>
    </source>
</evidence>
<keyword evidence="3" id="KW-1005">Bacterial flagellum biogenesis</keyword>
<sequence length="98" mass="10937">MTNDTLSRAFDLTRAMQSAADARDWVRVAALVDERSPLLMNLSGEQTPEALDRVRQIMAIDASITEHAQTDRDRLAAEFAQSQERIKAASQYQKAGML</sequence>
<dbReference type="Pfam" id="PF05400">
    <property type="entry name" value="FliT"/>
    <property type="match status" value="1"/>
</dbReference>
<dbReference type="Proteomes" id="UP000269271">
    <property type="component" value="Unassembled WGS sequence"/>
</dbReference>
<comment type="subcellular location">
    <subcellularLocation>
        <location evidence="1">Cytoplasm</location>
        <location evidence="1">Cytosol</location>
    </subcellularLocation>
</comment>
<evidence type="ECO:0000313" key="6">
    <source>
        <dbReference type="EMBL" id="MBK1935029.1"/>
    </source>
</evidence>
<dbReference type="Proteomes" id="UP000611459">
    <property type="component" value="Unassembled WGS sequence"/>
</dbReference>
<keyword evidence="9" id="KW-0966">Cell projection</keyword>
<keyword evidence="12" id="KW-1185">Reference proteome</keyword>
<reference evidence="10 13" key="4">
    <citation type="submission" date="2021-12" db="EMBL/GenBank/DDBJ databases">
        <title>Genomic and phenotypic characterization of three Burkholderia contaminans isolates recovered from different sources.</title>
        <authorList>
            <person name="Lopez De Volder A."/>
            <person name="Fan Y."/>
            <person name="Nunvar J."/>
            <person name="Herrera T."/>
            <person name="Timp W."/>
            <person name="Degrossi J."/>
        </authorList>
    </citation>
    <scope>NUCLEOTIDE SEQUENCE [LARGE SCALE GENOMIC DNA]</scope>
    <source>
        <strain evidence="10 13">LMG 23361</strain>
    </source>
</reference>
<dbReference type="OrthoDB" id="9009188at2"/>
<dbReference type="InterPro" id="IPR008622">
    <property type="entry name" value="FliT"/>
</dbReference>
<keyword evidence="9" id="KW-0282">Flagellum</keyword>
<evidence type="ECO:0000256" key="3">
    <source>
        <dbReference type="ARBA" id="ARBA00022795"/>
    </source>
</evidence>
<organism evidence="9 11">
    <name type="scientific">Burkholderia contaminans</name>
    <dbReference type="NCBI Taxonomy" id="488447"/>
    <lineage>
        <taxon>Bacteria</taxon>
        <taxon>Pseudomonadati</taxon>
        <taxon>Pseudomonadota</taxon>
        <taxon>Betaproteobacteria</taxon>
        <taxon>Burkholderiales</taxon>
        <taxon>Burkholderiaceae</taxon>
        <taxon>Burkholderia</taxon>
        <taxon>Burkholderia cepacia complex</taxon>
    </lineage>
</organism>
<evidence type="ECO:0000313" key="10">
    <source>
        <dbReference type="EMBL" id="WFN18538.1"/>
    </source>
</evidence>
<reference evidence="7 12" key="3">
    <citation type="submission" date="2021-03" db="EMBL/GenBank/DDBJ databases">
        <title>Clinical course, treatment and visual outcome of an outbreak of Burkholderia contaminans endophthalmitis following cataract surgery.</title>
        <authorList>
            <person name="Lind C."/>
            <person name="Olsen K."/>
            <person name="Angelsen N.K."/>
            <person name="Krefting E.A."/>
            <person name="Fossen K."/>
            <person name="Gravningen K."/>
            <person name="Depoorter E."/>
            <person name="Vandamme P."/>
            <person name="Bertelsen G."/>
        </authorList>
    </citation>
    <scope>NUCLEOTIDE SEQUENCE [LARGE SCALE GENOMIC DNA]</scope>
    <source>
        <strain evidence="7 12">51242556</strain>
    </source>
</reference>
<evidence type="ECO:0000313" key="11">
    <source>
        <dbReference type="Proteomes" id="UP000269271"/>
    </source>
</evidence>
<keyword evidence="2" id="KW-0963">Cytoplasm</keyword>
<evidence type="ECO:0000256" key="5">
    <source>
        <dbReference type="ARBA" id="ARBA00093797"/>
    </source>
</evidence>
<reference evidence="6" key="2">
    <citation type="submission" date="2021-01" db="EMBL/GenBank/DDBJ databases">
        <title>Outbreak of Burkholderia contaminns endophthalmitis traced to a clinical ventilation system.</title>
        <authorList>
            <person name="Lipuma J."/>
            <person name="Spilker T."/>
            <person name="Kratholm J."/>
        </authorList>
    </citation>
    <scope>NUCLEOTIDE SEQUENCE</scope>
    <source>
        <strain evidence="6">HI4954</strain>
    </source>
</reference>
<dbReference type="AlphaFoldDB" id="A0A0G3YX32"/>
<accession>A0A0G3YX32</accession>
<evidence type="ECO:0000313" key="9">
    <source>
        <dbReference type="EMBL" id="RQT16869.1"/>
    </source>
</evidence>
<evidence type="ECO:0000256" key="4">
    <source>
        <dbReference type="ARBA" id="ARBA00023186"/>
    </source>
</evidence>
<proteinExistence type="predicted"/>
<evidence type="ECO:0000313" key="7">
    <source>
        <dbReference type="EMBL" id="MBO1832642.1"/>
    </source>
</evidence>
<dbReference type="GO" id="GO:0044781">
    <property type="term" value="P:bacterial-type flagellum organization"/>
    <property type="evidence" value="ECO:0007669"/>
    <property type="project" value="UniProtKB-KW"/>
</dbReference>
<dbReference type="EMBL" id="JAUJQS010000026">
    <property type="protein sequence ID" value="MDN7568535.1"/>
    <property type="molecule type" value="Genomic_DNA"/>
</dbReference>